<dbReference type="InterPro" id="IPR016327">
    <property type="entry name" value="Alpha-defensin"/>
</dbReference>
<dbReference type="InterPro" id="IPR002366">
    <property type="entry name" value="Alpha-defensin_N"/>
</dbReference>
<keyword evidence="6" id="KW-0211">Defensin</keyword>
<evidence type="ECO:0000313" key="12">
    <source>
        <dbReference type="Proteomes" id="UP001652624"/>
    </source>
</evidence>
<dbReference type="PIRSF" id="PIRSF001875">
    <property type="entry name" value="Alpha-defensin"/>
    <property type="match status" value="1"/>
</dbReference>
<keyword evidence="5 10" id="KW-0732">Signal</keyword>
<feature type="compositionally biased region" description="Polar residues" evidence="9">
    <location>
        <begin position="28"/>
        <end position="40"/>
    </location>
</feature>
<comment type="similarity">
    <text evidence="2">Belongs to the alpha-defensin family.</text>
</comment>
<dbReference type="SMART" id="SM00048">
    <property type="entry name" value="DEFSN"/>
    <property type="match status" value="1"/>
</dbReference>
<dbReference type="PANTHER" id="PTHR11876:SF28">
    <property type="entry name" value="ALPHA-DEFENSIN 1"/>
    <property type="match status" value="1"/>
</dbReference>
<dbReference type="PROSITE" id="PS00269">
    <property type="entry name" value="DEFENSIN"/>
    <property type="match status" value="1"/>
</dbReference>
<evidence type="ECO:0000256" key="9">
    <source>
        <dbReference type="SAM" id="MobiDB-lite"/>
    </source>
</evidence>
<accession>A0ABM3VUA1</accession>
<evidence type="ECO:0000256" key="3">
    <source>
        <dbReference type="ARBA" id="ARBA00022525"/>
    </source>
</evidence>
<keyword evidence="3" id="KW-0964">Secreted</keyword>
<dbReference type="InterPro" id="IPR006080">
    <property type="entry name" value="Beta/alpha-defensin_C"/>
</dbReference>
<keyword evidence="8" id="KW-1015">Disulfide bond</keyword>
<keyword evidence="4" id="KW-0929">Antimicrobial</keyword>
<evidence type="ECO:0000256" key="4">
    <source>
        <dbReference type="ARBA" id="ARBA00022529"/>
    </source>
</evidence>
<name>A0ABM3VUA1_ERIEU</name>
<feature type="chain" id="PRO_5045868180" evidence="10">
    <location>
        <begin position="20"/>
        <end position="114"/>
    </location>
</feature>
<evidence type="ECO:0000256" key="2">
    <source>
        <dbReference type="ARBA" id="ARBA00006519"/>
    </source>
</evidence>
<dbReference type="Pfam" id="PF00323">
    <property type="entry name" value="Defensin_1"/>
    <property type="match status" value="1"/>
</dbReference>
<dbReference type="SUPFAM" id="SSF57392">
    <property type="entry name" value="Defensin-like"/>
    <property type="match status" value="1"/>
</dbReference>
<evidence type="ECO:0000256" key="1">
    <source>
        <dbReference type="ARBA" id="ARBA00004613"/>
    </source>
</evidence>
<comment type="subcellular location">
    <subcellularLocation>
        <location evidence="1">Secreted</location>
    </subcellularLocation>
</comment>
<evidence type="ECO:0000256" key="8">
    <source>
        <dbReference type="ARBA" id="ARBA00023157"/>
    </source>
</evidence>
<dbReference type="PANTHER" id="PTHR11876">
    <property type="entry name" value="ALPHA-DEFENSIN 1"/>
    <property type="match status" value="1"/>
</dbReference>
<keyword evidence="12" id="KW-1185">Reference proteome</keyword>
<dbReference type="SMART" id="SM01418">
    <property type="entry name" value="Defensin_propep"/>
    <property type="match status" value="1"/>
</dbReference>
<organism evidence="12 13">
    <name type="scientific">Erinaceus europaeus</name>
    <name type="common">Western European hedgehog</name>
    <dbReference type="NCBI Taxonomy" id="9365"/>
    <lineage>
        <taxon>Eukaryota</taxon>
        <taxon>Metazoa</taxon>
        <taxon>Chordata</taxon>
        <taxon>Craniata</taxon>
        <taxon>Vertebrata</taxon>
        <taxon>Euteleostomi</taxon>
        <taxon>Mammalia</taxon>
        <taxon>Eutheria</taxon>
        <taxon>Laurasiatheria</taxon>
        <taxon>Eulipotyphla</taxon>
        <taxon>Erinaceidae</taxon>
        <taxon>Erinaceinae</taxon>
        <taxon>Erinaceus</taxon>
    </lineage>
</organism>
<reference evidence="13" key="2">
    <citation type="submission" date="2025-08" db="UniProtKB">
        <authorList>
            <consortium name="RefSeq"/>
        </authorList>
    </citation>
    <scope>IDENTIFICATION</scope>
</reference>
<evidence type="ECO:0000313" key="13">
    <source>
        <dbReference type="RefSeq" id="XP_060027917.1"/>
    </source>
</evidence>
<dbReference type="GeneID" id="132532803"/>
<dbReference type="Pfam" id="PF00879">
    <property type="entry name" value="Defensin_propep"/>
    <property type="match status" value="1"/>
</dbReference>
<proteinExistence type="inferred from homology"/>
<evidence type="ECO:0000259" key="11">
    <source>
        <dbReference type="PROSITE" id="PS00269"/>
    </source>
</evidence>
<feature type="region of interest" description="Disordered" evidence="9">
    <location>
        <begin position="21"/>
        <end position="86"/>
    </location>
</feature>
<gene>
    <name evidence="13" type="primary">LOC132532803</name>
</gene>
<evidence type="ECO:0000256" key="6">
    <source>
        <dbReference type="ARBA" id="ARBA00022940"/>
    </source>
</evidence>
<dbReference type="RefSeq" id="XP_060027917.1">
    <property type="nucleotide sequence ID" value="XM_060171934.1"/>
</dbReference>
<feature type="domain" description="Mammalian defensins" evidence="11">
    <location>
        <begin position="86"/>
        <end position="114"/>
    </location>
</feature>
<evidence type="ECO:0000256" key="5">
    <source>
        <dbReference type="ARBA" id="ARBA00022729"/>
    </source>
</evidence>
<keyword evidence="7" id="KW-0044">Antibiotic</keyword>
<feature type="signal peptide" evidence="10">
    <location>
        <begin position="1"/>
        <end position="19"/>
    </location>
</feature>
<evidence type="ECO:0000256" key="10">
    <source>
        <dbReference type="SAM" id="SignalP"/>
    </source>
</evidence>
<protein>
    <submittedName>
        <fullName evidence="13">Defensin alpha 5-like</fullName>
    </submittedName>
</protein>
<evidence type="ECO:0000256" key="7">
    <source>
        <dbReference type="ARBA" id="ARBA00023022"/>
    </source>
</evidence>
<sequence>MRTLALLSVFLLLALQGKAQPLGETPDQLPTTDDQGTESEGQAPMTDDKDNSLDQAGAEDTGMSISLESDERLARNASGPQSRGTCYCRRNRCKRFERVSGWCRLNGIPYNLCC</sequence>
<dbReference type="Proteomes" id="UP001652624">
    <property type="component" value="Chromosome 2"/>
</dbReference>
<reference evidence="12" key="1">
    <citation type="submission" date="2025-05" db="UniProtKB">
        <authorList>
            <consortium name="RefSeq"/>
        </authorList>
    </citation>
    <scope>NUCLEOTIDE SEQUENCE [LARGE SCALE GENOMIC DNA]</scope>
</reference>
<dbReference type="InterPro" id="IPR006081">
    <property type="entry name" value="Alpha-defensin_C"/>
</dbReference>